<evidence type="ECO:0000256" key="19">
    <source>
        <dbReference type="SAM" id="Phobius"/>
    </source>
</evidence>
<comment type="catalytic activity">
    <reaction evidence="1 18">
        <text>a 1,2-diacyl-sn-glycero-3-phosphate + CTP + H(+) = a CDP-1,2-diacyl-sn-glycerol + diphosphate</text>
        <dbReference type="Rhea" id="RHEA:16229"/>
        <dbReference type="ChEBI" id="CHEBI:15378"/>
        <dbReference type="ChEBI" id="CHEBI:33019"/>
        <dbReference type="ChEBI" id="CHEBI:37563"/>
        <dbReference type="ChEBI" id="CHEBI:58332"/>
        <dbReference type="ChEBI" id="CHEBI:58608"/>
        <dbReference type="EC" id="2.7.7.41"/>
    </reaction>
</comment>
<keyword evidence="11 18" id="KW-0812">Transmembrane</keyword>
<feature type="transmembrane region" description="Helical" evidence="19">
    <location>
        <begin position="252"/>
        <end position="276"/>
    </location>
</feature>
<feature type="transmembrane region" description="Helical" evidence="19">
    <location>
        <begin position="215"/>
        <end position="240"/>
    </location>
</feature>
<evidence type="ECO:0000256" key="7">
    <source>
        <dbReference type="ARBA" id="ARBA00019373"/>
    </source>
</evidence>
<feature type="transmembrane region" description="Helical" evidence="19">
    <location>
        <begin position="173"/>
        <end position="194"/>
    </location>
</feature>
<feature type="transmembrane region" description="Helical" evidence="19">
    <location>
        <begin position="59"/>
        <end position="77"/>
    </location>
</feature>
<keyword evidence="15 19" id="KW-0472">Membrane</keyword>
<feature type="transmembrane region" description="Helical" evidence="19">
    <location>
        <begin position="12"/>
        <end position="28"/>
    </location>
</feature>
<evidence type="ECO:0000256" key="11">
    <source>
        <dbReference type="ARBA" id="ARBA00022692"/>
    </source>
</evidence>
<dbReference type="Proteomes" id="UP000250218">
    <property type="component" value="Chromosome"/>
</dbReference>
<dbReference type="AlphaFoldDB" id="A0A2Z4ND48"/>
<comment type="pathway">
    <text evidence="3 18">Phospholipid metabolism; CDP-diacylglycerol biosynthesis; CDP-diacylglycerol from sn-glycerol 3-phosphate: step 3/3.</text>
</comment>
<evidence type="ECO:0000256" key="3">
    <source>
        <dbReference type="ARBA" id="ARBA00005119"/>
    </source>
</evidence>
<evidence type="ECO:0000256" key="18">
    <source>
        <dbReference type="RuleBase" id="RU003938"/>
    </source>
</evidence>
<feature type="transmembrane region" description="Helical" evidence="19">
    <location>
        <begin position="147"/>
        <end position="167"/>
    </location>
</feature>
<dbReference type="GO" id="GO:0004605">
    <property type="term" value="F:phosphatidate cytidylyltransferase activity"/>
    <property type="evidence" value="ECO:0007669"/>
    <property type="project" value="UniProtKB-EC"/>
</dbReference>
<keyword evidence="16" id="KW-0594">Phospholipid biosynthesis</keyword>
<gene>
    <name evidence="20" type="ORF">DP065_01550</name>
</gene>
<evidence type="ECO:0000313" key="20">
    <source>
        <dbReference type="EMBL" id="AWX69437.1"/>
    </source>
</evidence>
<evidence type="ECO:0000256" key="4">
    <source>
        <dbReference type="ARBA" id="ARBA00005189"/>
    </source>
</evidence>
<comment type="subcellular location">
    <subcellularLocation>
        <location evidence="2">Cell membrane</location>
        <topology evidence="2">Multi-pass membrane protein</topology>
    </subcellularLocation>
</comment>
<dbReference type="EMBL" id="CP030140">
    <property type="protein sequence ID" value="AWX69437.1"/>
    <property type="molecule type" value="Genomic_DNA"/>
</dbReference>
<evidence type="ECO:0000256" key="17">
    <source>
        <dbReference type="ARBA" id="ARBA00023264"/>
    </source>
</evidence>
<evidence type="ECO:0000256" key="10">
    <source>
        <dbReference type="ARBA" id="ARBA00022679"/>
    </source>
</evidence>
<dbReference type="PANTHER" id="PTHR46382:SF1">
    <property type="entry name" value="PHOSPHATIDATE CYTIDYLYLTRANSFERASE"/>
    <property type="match status" value="1"/>
</dbReference>
<dbReference type="GO" id="GO:0005886">
    <property type="term" value="C:plasma membrane"/>
    <property type="evidence" value="ECO:0007669"/>
    <property type="project" value="UniProtKB-SubCell"/>
</dbReference>
<evidence type="ECO:0000256" key="2">
    <source>
        <dbReference type="ARBA" id="ARBA00004651"/>
    </source>
</evidence>
<reference evidence="21" key="1">
    <citation type="submission" date="2018-06" db="EMBL/GenBank/DDBJ databases">
        <title>Complete genome sequences of Mycoplasma anatis, M. anseris and M. cloacale type strains.</title>
        <authorList>
            <person name="Grozner D."/>
            <person name="Forro B."/>
            <person name="Sulyok K.M."/>
            <person name="Marton S."/>
            <person name="Kreizinger Z."/>
            <person name="Banyai K."/>
            <person name="Gyuranecz M."/>
        </authorList>
    </citation>
    <scope>NUCLEOTIDE SEQUENCE [LARGE SCALE GENOMIC DNA]</scope>
    <source>
        <strain evidence="21">ATCC 49234</strain>
    </source>
</reference>
<evidence type="ECO:0000256" key="14">
    <source>
        <dbReference type="ARBA" id="ARBA00023098"/>
    </source>
</evidence>
<organism evidence="20 21">
    <name type="scientific">[Mycoplasma] anseris</name>
    <dbReference type="NCBI Taxonomy" id="92400"/>
    <lineage>
        <taxon>Bacteria</taxon>
        <taxon>Bacillati</taxon>
        <taxon>Mycoplasmatota</taxon>
        <taxon>Mycoplasmoidales</taxon>
        <taxon>Metamycoplasmataceae</taxon>
        <taxon>Metamycoplasma</taxon>
    </lineage>
</organism>
<evidence type="ECO:0000256" key="5">
    <source>
        <dbReference type="ARBA" id="ARBA00010185"/>
    </source>
</evidence>
<keyword evidence="17" id="KW-1208">Phospholipid metabolism</keyword>
<keyword evidence="13 19" id="KW-1133">Transmembrane helix</keyword>
<keyword evidence="8" id="KW-1003">Cell membrane</keyword>
<dbReference type="PROSITE" id="PS01315">
    <property type="entry name" value="CDS"/>
    <property type="match status" value="1"/>
</dbReference>
<evidence type="ECO:0000256" key="12">
    <source>
        <dbReference type="ARBA" id="ARBA00022695"/>
    </source>
</evidence>
<comment type="similarity">
    <text evidence="5 18">Belongs to the CDS family.</text>
</comment>
<evidence type="ECO:0000256" key="13">
    <source>
        <dbReference type="ARBA" id="ARBA00022989"/>
    </source>
</evidence>
<evidence type="ECO:0000256" key="16">
    <source>
        <dbReference type="ARBA" id="ARBA00023209"/>
    </source>
</evidence>
<dbReference type="PANTHER" id="PTHR46382">
    <property type="entry name" value="PHOSPHATIDATE CYTIDYLYLTRANSFERASE"/>
    <property type="match status" value="1"/>
</dbReference>
<dbReference type="InterPro" id="IPR000374">
    <property type="entry name" value="PC_trans"/>
</dbReference>
<evidence type="ECO:0000256" key="6">
    <source>
        <dbReference type="ARBA" id="ARBA00012487"/>
    </source>
</evidence>
<protein>
    <recommendedName>
        <fullName evidence="7 18">Phosphatidate cytidylyltransferase</fullName>
        <ecNumber evidence="6 18">2.7.7.41</ecNumber>
    </recommendedName>
</protein>
<dbReference type="EC" id="2.7.7.41" evidence="6 18"/>
<evidence type="ECO:0000256" key="15">
    <source>
        <dbReference type="ARBA" id="ARBA00023136"/>
    </source>
</evidence>
<proteinExistence type="inferred from homology"/>
<sequence length="317" mass="36368">MNGTKTRAKSAAILLLIIIPFFFVIYFAQTSGKVIGTTFFMFFSTYACFEIIRHNRLHIASNIIIALSSILIWLFPLDMFLSNTNIYNDATGWDNQLLTTYIFNYVFGIDSFKPIQFLGYSLVFITITAIMLVEFRNFKNAKEFLKYYFITFFVVLYMPIISKLLLFNNIANLFYLFAIFLIPMVIDTTGYFIGKKYGHVWFKRKFAPHISPKKTWEGAIASYLFGVLFTFLLFCLAGLINSESNFSYFSKPIQMAIATILLPALSIFGDLLFSLLKRLMLIKDFSDLIPGHGGIMDRFDSISLVALFASVFLLIQV</sequence>
<keyword evidence="14" id="KW-0443">Lipid metabolism</keyword>
<dbReference type="GO" id="GO:0016024">
    <property type="term" value="P:CDP-diacylglycerol biosynthetic process"/>
    <property type="evidence" value="ECO:0007669"/>
    <property type="project" value="UniProtKB-UniPathway"/>
</dbReference>
<comment type="pathway">
    <text evidence="4">Lipid metabolism.</text>
</comment>
<dbReference type="Pfam" id="PF01148">
    <property type="entry name" value="CTP_transf_1"/>
    <property type="match status" value="1"/>
</dbReference>
<dbReference type="UniPathway" id="UPA00557">
    <property type="reaction ID" value="UER00614"/>
</dbReference>
<accession>A0A2Z4ND48</accession>
<name>A0A2Z4ND48_9BACT</name>
<evidence type="ECO:0000256" key="1">
    <source>
        <dbReference type="ARBA" id="ARBA00001698"/>
    </source>
</evidence>
<evidence type="ECO:0000313" key="21">
    <source>
        <dbReference type="Proteomes" id="UP000250218"/>
    </source>
</evidence>
<dbReference type="KEGG" id="mane:DP065_01550"/>
<feature type="transmembrane region" description="Helical" evidence="19">
    <location>
        <begin position="117"/>
        <end position="135"/>
    </location>
</feature>
<evidence type="ECO:0000256" key="8">
    <source>
        <dbReference type="ARBA" id="ARBA00022475"/>
    </source>
</evidence>
<keyword evidence="21" id="KW-1185">Reference proteome</keyword>
<keyword evidence="9" id="KW-0444">Lipid biosynthesis</keyword>
<keyword evidence="12 18" id="KW-0548">Nucleotidyltransferase</keyword>
<dbReference type="RefSeq" id="WP_033178482.1">
    <property type="nucleotide sequence ID" value="NZ_CP030140.1"/>
</dbReference>
<evidence type="ECO:0000256" key="9">
    <source>
        <dbReference type="ARBA" id="ARBA00022516"/>
    </source>
</evidence>
<feature type="transmembrane region" description="Helical" evidence="19">
    <location>
        <begin position="34"/>
        <end position="52"/>
    </location>
</feature>
<keyword evidence="10 18" id="KW-0808">Transferase</keyword>